<dbReference type="GO" id="GO:0005886">
    <property type="term" value="C:plasma membrane"/>
    <property type="evidence" value="ECO:0007669"/>
    <property type="project" value="UniProtKB-SubCell"/>
</dbReference>
<evidence type="ECO:0000313" key="11">
    <source>
        <dbReference type="EMBL" id="BDE05322.1"/>
    </source>
</evidence>
<evidence type="ECO:0000256" key="7">
    <source>
        <dbReference type="PIRSR" id="PIRSR600223-1"/>
    </source>
</evidence>
<dbReference type="CDD" id="cd06530">
    <property type="entry name" value="S26_SPase_I"/>
    <property type="match status" value="1"/>
</dbReference>
<sequence>MTPLELLGLIAVFAIVRVAISFVPQRVTAGGPAETTARSSTITVVREYLDAFIVAGLVALFLITFVVRTFFIPSGSMEPTLQIHDVLLVNEFEYRFSKPHEGDIVVFPPPVVSPNDFIKRAIGLPGDRIRVHQGVVYRNGVAMNEPYIAEKPTYELEVKDYGIYVDGFKLDPHVANVPPREKWQAPDRIPDGCYLMFGDNRTNSEDSHAWGFAQTGGTFASGERAGQKASFTGHAFLLFWPFNRIRILH</sequence>
<evidence type="ECO:0000256" key="2">
    <source>
        <dbReference type="ARBA" id="ARBA00004401"/>
    </source>
</evidence>
<dbReference type="InterPro" id="IPR019756">
    <property type="entry name" value="Pept_S26A_signal_pept_1_Ser-AS"/>
</dbReference>
<evidence type="ECO:0000256" key="4">
    <source>
        <dbReference type="ARBA" id="ARBA00013208"/>
    </source>
</evidence>
<dbReference type="KEGG" id="vab:WPS_05980"/>
<dbReference type="InterPro" id="IPR019533">
    <property type="entry name" value="Peptidase_S26"/>
</dbReference>
<dbReference type="PROSITE" id="PS00760">
    <property type="entry name" value="SPASE_I_2"/>
    <property type="match status" value="1"/>
</dbReference>
<dbReference type="PROSITE" id="PS00501">
    <property type="entry name" value="SPASE_I_1"/>
    <property type="match status" value="1"/>
</dbReference>
<dbReference type="NCBIfam" id="TIGR02227">
    <property type="entry name" value="sigpep_I_bact"/>
    <property type="match status" value="1"/>
</dbReference>
<comment type="subcellular location">
    <subcellularLocation>
        <location evidence="2">Cell membrane</location>
        <topology evidence="2">Single-pass type II membrane protein</topology>
    </subcellularLocation>
    <subcellularLocation>
        <location evidence="9">Membrane</location>
        <topology evidence="9">Single-pass type II membrane protein</topology>
    </subcellularLocation>
</comment>
<accession>A0AAN2C983</accession>
<keyword evidence="8" id="KW-1133">Transmembrane helix</keyword>
<feature type="transmembrane region" description="Helical" evidence="8">
    <location>
        <begin position="51"/>
        <end position="71"/>
    </location>
</feature>
<reference evidence="11 12" key="1">
    <citation type="journal article" date="2022" name="ISME Commun">
        <title>Vulcanimicrobium alpinus gen. nov. sp. nov., the first cultivated representative of the candidate phylum 'Eremiobacterota', is a metabolically versatile aerobic anoxygenic phototroph.</title>
        <authorList>
            <person name="Yabe S."/>
            <person name="Muto K."/>
            <person name="Abe K."/>
            <person name="Yokota A."/>
            <person name="Staudigel H."/>
            <person name="Tebo B.M."/>
        </authorList>
    </citation>
    <scope>NUCLEOTIDE SEQUENCE [LARGE SCALE GENOMIC DNA]</scope>
    <source>
        <strain evidence="11 12">WC8-2</strain>
    </source>
</reference>
<keyword evidence="8" id="KW-0472">Membrane</keyword>
<gene>
    <name evidence="11" type="ORF">WPS_05980</name>
</gene>
<keyword evidence="12" id="KW-1185">Reference proteome</keyword>
<keyword evidence="6 8" id="KW-0378">Hydrolase</keyword>
<dbReference type="GO" id="GO:0006465">
    <property type="term" value="P:signal peptide processing"/>
    <property type="evidence" value="ECO:0007669"/>
    <property type="project" value="InterPro"/>
</dbReference>
<feature type="active site" evidence="7">
    <location>
        <position position="119"/>
    </location>
</feature>
<dbReference type="AlphaFoldDB" id="A0AAN2C983"/>
<feature type="domain" description="Peptidase S26" evidence="10">
    <location>
        <begin position="46"/>
        <end position="214"/>
    </location>
</feature>
<proteinExistence type="inferred from homology"/>
<dbReference type="EC" id="3.4.21.89" evidence="4 8"/>
<evidence type="ECO:0000256" key="9">
    <source>
        <dbReference type="RuleBase" id="RU362042"/>
    </source>
</evidence>
<dbReference type="Proteomes" id="UP001317532">
    <property type="component" value="Chromosome"/>
</dbReference>
<dbReference type="InterPro" id="IPR036286">
    <property type="entry name" value="LexA/Signal_pep-like_sf"/>
</dbReference>
<evidence type="ECO:0000313" key="12">
    <source>
        <dbReference type="Proteomes" id="UP001317532"/>
    </source>
</evidence>
<dbReference type="GO" id="GO:0009003">
    <property type="term" value="F:signal peptidase activity"/>
    <property type="evidence" value="ECO:0007669"/>
    <property type="project" value="UniProtKB-EC"/>
</dbReference>
<dbReference type="InterPro" id="IPR000223">
    <property type="entry name" value="Pept_S26A_signal_pept_1"/>
</dbReference>
<dbReference type="InterPro" id="IPR019758">
    <property type="entry name" value="Pept_S26A_signal_pept_1_CS"/>
</dbReference>
<dbReference type="InterPro" id="IPR019757">
    <property type="entry name" value="Pept_S26A_signal_pept_1_Lys-AS"/>
</dbReference>
<dbReference type="PROSITE" id="PS00761">
    <property type="entry name" value="SPASE_I_3"/>
    <property type="match status" value="1"/>
</dbReference>
<dbReference type="GO" id="GO:0004252">
    <property type="term" value="F:serine-type endopeptidase activity"/>
    <property type="evidence" value="ECO:0007669"/>
    <property type="project" value="InterPro"/>
</dbReference>
<evidence type="ECO:0000259" key="10">
    <source>
        <dbReference type="Pfam" id="PF10502"/>
    </source>
</evidence>
<comment type="similarity">
    <text evidence="3 9">Belongs to the peptidase S26 family.</text>
</comment>
<dbReference type="PANTHER" id="PTHR43390:SF1">
    <property type="entry name" value="CHLOROPLAST PROCESSING PEPTIDASE"/>
    <property type="match status" value="1"/>
</dbReference>
<evidence type="ECO:0000256" key="3">
    <source>
        <dbReference type="ARBA" id="ARBA00009370"/>
    </source>
</evidence>
<name>A0AAN2C983_UNVUL</name>
<dbReference type="SUPFAM" id="SSF51306">
    <property type="entry name" value="LexA/Signal peptidase"/>
    <property type="match status" value="1"/>
</dbReference>
<evidence type="ECO:0000256" key="8">
    <source>
        <dbReference type="RuleBase" id="RU003993"/>
    </source>
</evidence>
<evidence type="ECO:0000256" key="1">
    <source>
        <dbReference type="ARBA" id="ARBA00000677"/>
    </source>
</evidence>
<keyword evidence="5 8" id="KW-0645">Protease</keyword>
<protein>
    <recommendedName>
        <fullName evidence="4 8">Signal peptidase I</fullName>
        <ecNumber evidence="4 8">3.4.21.89</ecNumber>
    </recommendedName>
</protein>
<evidence type="ECO:0000256" key="6">
    <source>
        <dbReference type="ARBA" id="ARBA00022801"/>
    </source>
</evidence>
<organism evidence="11 12">
    <name type="scientific">Vulcanimicrobium alpinum</name>
    <dbReference type="NCBI Taxonomy" id="3016050"/>
    <lineage>
        <taxon>Bacteria</taxon>
        <taxon>Bacillati</taxon>
        <taxon>Vulcanimicrobiota</taxon>
        <taxon>Vulcanimicrobiia</taxon>
        <taxon>Vulcanimicrobiales</taxon>
        <taxon>Vulcanimicrobiaceae</taxon>
        <taxon>Vulcanimicrobium</taxon>
    </lineage>
</organism>
<dbReference type="RefSeq" id="WP_317996373.1">
    <property type="nucleotide sequence ID" value="NZ_AP025523.1"/>
</dbReference>
<comment type="catalytic activity">
    <reaction evidence="1 8">
        <text>Cleavage of hydrophobic, N-terminal signal or leader sequences from secreted and periplasmic proteins.</text>
        <dbReference type="EC" id="3.4.21.89"/>
    </reaction>
</comment>
<dbReference type="EMBL" id="AP025523">
    <property type="protein sequence ID" value="BDE05322.1"/>
    <property type="molecule type" value="Genomic_DNA"/>
</dbReference>
<dbReference type="Pfam" id="PF10502">
    <property type="entry name" value="Peptidase_S26"/>
    <property type="match status" value="1"/>
</dbReference>
<feature type="active site" evidence="7">
    <location>
        <position position="76"/>
    </location>
</feature>
<dbReference type="Gene3D" id="2.10.109.10">
    <property type="entry name" value="Umud Fragment, subunit A"/>
    <property type="match status" value="1"/>
</dbReference>
<dbReference type="PANTHER" id="PTHR43390">
    <property type="entry name" value="SIGNAL PEPTIDASE I"/>
    <property type="match status" value="1"/>
</dbReference>
<dbReference type="PRINTS" id="PR00727">
    <property type="entry name" value="LEADERPTASE"/>
</dbReference>
<evidence type="ECO:0000256" key="5">
    <source>
        <dbReference type="ARBA" id="ARBA00022670"/>
    </source>
</evidence>
<keyword evidence="8" id="KW-0812">Transmembrane</keyword>